<dbReference type="EMBL" id="JBFOCI010000005">
    <property type="protein sequence ID" value="MEW9807510.1"/>
    <property type="molecule type" value="Genomic_DNA"/>
</dbReference>
<dbReference type="NCBIfam" id="TIGR02117">
    <property type="entry name" value="chp_urease_rgn"/>
    <property type="match status" value="1"/>
</dbReference>
<comment type="caution">
    <text evidence="1">The sequence shown here is derived from an EMBL/GenBank/DDBJ whole genome shotgun (WGS) entry which is preliminary data.</text>
</comment>
<sequence length="220" mass="23419">MPRWARRLLVVVAVGAGLPLIGALVPRPFQAVPETGPATRRVLMIANAIHADIAIPLDAGVLARFAPLVEAGLPADQAGVRHLVFGWGSRAFYVATPTWADLRPGPLLAALTVDESVMRVAAAGAIDPDLPGIREFLLTEAEFQRLLGFIADSFRDGPQGPVLVPASYGVSDRFFEGKGRFNALVGCNSWAAAALRSAGLRTGWWTPLPQTLDLSLSLHN</sequence>
<dbReference type="InterPro" id="IPR011727">
    <property type="entry name" value="CHP02117"/>
</dbReference>
<proteinExistence type="predicted"/>
<evidence type="ECO:0000313" key="2">
    <source>
        <dbReference type="Proteomes" id="UP001556196"/>
    </source>
</evidence>
<organism evidence="1 2">
    <name type="scientific">Mesorhizobium marinum</name>
    <dbReference type="NCBI Taxonomy" id="3228790"/>
    <lineage>
        <taxon>Bacteria</taxon>
        <taxon>Pseudomonadati</taxon>
        <taxon>Pseudomonadota</taxon>
        <taxon>Alphaproteobacteria</taxon>
        <taxon>Hyphomicrobiales</taxon>
        <taxon>Phyllobacteriaceae</taxon>
        <taxon>Mesorhizobium</taxon>
    </lineage>
</organism>
<dbReference type="Pfam" id="PF09601">
    <property type="entry name" value="DUF2459"/>
    <property type="match status" value="1"/>
</dbReference>
<name>A0ABV3R2H3_9HYPH</name>
<gene>
    <name evidence="1" type="ORF">ABUE31_16080</name>
</gene>
<dbReference type="RefSeq" id="WP_367724691.1">
    <property type="nucleotide sequence ID" value="NZ_JBFOCI010000005.1"/>
</dbReference>
<dbReference type="Proteomes" id="UP001556196">
    <property type="component" value="Unassembled WGS sequence"/>
</dbReference>
<evidence type="ECO:0000313" key="1">
    <source>
        <dbReference type="EMBL" id="MEW9807510.1"/>
    </source>
</evidence>
<protein>
    <submittedName>
        <fullName evidence="1">TIGR02117 family protein</fullName>
    </submittedName>
</protein>
<accession>A0ABV3R2H3</accession>
<reference evidence="1 2" key="1">
    <citation type="submission" date="2024-06" db="EMBL/GenBank/DDBJ databases">
        <authorList>
            <person name="Tuo L."/>
        </authorList>
    </citation>
    <scope>NUCLEOTIDE SEQUENCE [LARGE SCALE GENOMIC DNA]</scope>
    <source>
        <strain evidence="1 2">ZMM04-5</strain>
    </source>
</reference>
<keyword evidence="2" id="KW-1185">Reference proteome</keyword>